<gene>
    <name evidence="2" type="ORF">H5P27_00815</name>
</gene>
<dbReference type="InterPro" id="IPR025641">
    <property type="entry name" value="DUF4340"/>
</dbReference>
<reference evidence="2 3" key="1">
    <citation type="submission" date="2020-07" db="EMBL/GenBank/DDBJ databases">
        <authorList>
            <person name="Feng X."/>
        </authorList>
    </citation>
    <scope>NUCLEOTIDE SEQUENCE [LARGE SCALE GENOMIC DNA]</scope>
    <source>
        <strain evidence="2 3">JCM23202</strain>
    </source>
</reference>
<proteinExistence type="predicted"/>
<evidence type="ECO:0000313" key="3">
    <source>
        <dbReference type="Proteomes" id="UP000526501"/>
    </source>
</evidence>
<feature type="domain" description="DUF4340" evidence="1">
    <location>
        <begin position="70"/>
        <end position="243"/>
    </location>
</feature>
<dbReference type="EMBL" id="JACHVC010000001">
    <property type="protein sequence ID" value="MBC2604590.1"/>
    <property type="molecule type" value="Genomic_DNA"/>
</dbReference>
<name>A0A7X1B559_9BACT</name>
<accession>A0A7X1B559</accession>
<evidence type="ECO:0000259" key="1">
    <source>
        <dbReference type="Pfam" id="PF14238"/>
    </source>
</evidence>
<dbReference type="AlphaFoldDB" id="A0A7X1B559"/>
<keyword evidence="3" id="KW-1185">Reference proteome</keyword>
<dbReference type="Pfam" id="PF14238">
    <property type="entry name" value="DUF4340"/>
    <property type="match status" value="1"/>
</dbReference>
<dbReference type="Proteomes" id="UP000526501">
    <property type="component" value="Unassembled WGS sequence"/>
</dbReference>
<protein>
    <submittedName>
        <fullName evidence="2">DUF4340 domain-containing protein</fullName>
    </submittedName>
</protein>
<sequence length="359" mass="39794">MNLKKLYLSTAILAVLAFITYFLKNNDSPKVQDQRVGSPILANAQLDKVSTLEMISGSESMTFIRQDGNWLLQERYQLPADPKQIANLIKQLKDTTLERVASKNPERISDFGFGIDYINLLAEDGASVLSLDLGRETESGKQLVRFGEEEIAFVASEAFGVNGDPVSWLKKSLVSLDRDQIRTLKVSLLDGSSLELSRESEDEDWMATSELPEGMTLDQAAIDRAIGRVSQLNFVNLAELDDPEVLAAAANQVSVTLTMSDETNYTFEIGRRPEVRVEKQVETTNEDGEKISEKQEEVETPAGPVYVKIESSKADDPLNKYMDQTAFATTSTLFTAFPESIEGFLKKAPSDSEEPGEEE</sequence>
<dbReference type="RefSeq" id="WP_185658481.1">
    <property type="nucleotide sequence ID" value="NZ_CAWPOO010000001.1"/>
</dbReference>
<evidence type="ECO:0000313" key="2">
    <source>
        <dbReference type="EMBL" id="MBC2604590.1"/>
    </source>
</evidence>
<organism evidence="2 3">
    <name type="scientific">Pelagicoccus albus</name>
    <dbReference type="NCBI Taxonomy" id="415222"/>
    <lineage>
        <taxon>Bacteria</taxon>
        <taxon>Pseudomonadati</taxon>
        <taxon>Verrucomicrobiota</taxon>
        <taxon>Opitutia</taxon>
        <taxon>Puniceicoccales</taxon>
        <taxon>Pelagicoccaceae</taxon>
        <taxon>Pelagicoccus</taxon>
    </lineage>
</organism>
<comment type="caution">
    <text evidence="2">The sequence shown here is derived from an EMBL/GenBank/DDBJ whole genome shotgun (WGS) entry which is preliminary data.</text>
</comment>